<comment type="caution">
    <text evidence="5">The sequence shown here is derived from an EMBL/GenBank/DDBJ whole genome shotgun (WGS) entry which is preliminary data.</text>
</comment>
<proteinExistence type="predicted"/>
<dbReference type="SUPFAM" id="SSF57756">
    <property type="entry name" value="Retrovirus zinc finger-like domains"/>
    <property type="match status" value="1"/>
</dbReference>
<keyword evidence="2" id="KW-0862">Zinc</keyword>
<feature type="compositionally biased region" description="Low complexity" evidence="3">
    <location>
        <begin position="1"/>
        <end position="23"/>
    </location>
</feature>
<feature type="compositionally biased region" description="Basic and acidic residues" evidence="3">
    <location>
        <begin position="337"/>
        <end position="351"/>
    </location>
</feature>
<feature type="region of interest" description="Disordered" evidence="3">
    <location>
        <begin position="616"/>
        <end position="681"/>
    </location>
</feature>
<evidence type="ECO:0000256" key="2">
    <source>
        <dbReference type="PROSITE-ProRule" id="PRU00047"/>
    </source>
</evidence>
<feature type="compositionally biased region" description="Polar residues" evidence="3">
    <location>
        <begin position="24"/>
        <end position="35"/>
    </location>
</feature>
<evidence type="ECO:0000259" key="4">
    <source>
        <dbReference type="PROSITE" id="PS50158"/>
    </source>
</evidence>
<dbReference type="AlphaFoldDB" id="A0A8S0XS27"/>
<keyword evidence="6" id="KW-1185">Reference proteome</keyword>
<feature type="compositionally biased region" description="Acidic residues" evidence="3">
    <location>
        <begin position="162"/>
        <end position="172"/>
    </location>
</feature>
<dbReference type="InterPro" id="IPR036875">
    <property type="entry name" value="Znf_CCHC_sf"/>
</dbReference>
<keyword evidence="2" id="KW-0479">Metal-binding</keyword>
<feature type="region of interest" description="Disordered" evidence="3">
    <location>
        <begin position="157"/>
        <end position="455"/>
    </location>
</feature>
<keyword evidence="1" id="KW-0507">mRNA processing</keyword>
<dbReference type="Gene3D" id="2.40.70.10">
    <property type="entry name" value="Acid Proteases"/>
    <property type="match status" value="1"/>
</dbReference>
<dbReference type="GO" id="GO:0003676">
    <property type="term" value="F:nucleic acid binding"/>
    <property type="evidence" value="ECO:0007669"/>
    <property type="project" value="InterPro"/>
</dbReference>
<dbReference type="GO" id="GO:0008270">
    <property type="term" value="F:zinc ion binding"/>
    <property type="evidence" value="ECO:0007669"/>
    <property type="project" value="UniProtKB-KW"/>
</dbReference>
<accession>A0A8S0XS27</accession>
<sequence length="1196" mass="135030">MAPAATKNTTTTTKPTATRSSTRISRQTPASTRGESQAPPPVTDESGDGEDRARSPRSRVGRDSEDEEESERGDDSTPVQSQRRPAAVPKVGNGSNGAGPIGPETTSRSAAARQVRSRSVDSNRRPVRDDALDEAWAAVAQTRSNLEALERRLFQRYGPLVDEPDPSEDEQEYPPPKAGPSGRGKAVDPRNWGAAGIPEDESNPEVQHALLAGIRESAADDGDRNMRYTPVDNRDNRGLAKNNDNSLERDSTGAPNETRKTTDETPQITREEVRAMQEKAKALEKEYRRQKKAAKATEEHAPRRTATPLSNEMEALIGQATRRPTATAGGRKATSGGRDEMRPDGGRESQREPLPVGQTPSRVRNSRPEVLRASNQVAPDSYLSWALNGNKKRPPELPTTGAADGQDEEEDSSSDDDEDPSDSDPSDSEDEEDHHKKKKKRTVYKQIAPTTPEKYSGEADPMKFYRFATQCARFCREANIPKYDRISKCADYLTSKAYKFYTTEVSMDTKGWSMKKFLKGLFNYCFPPDFHLKQSRKLEKMTQGNLRVREYAAELLIVFRTLGSSSTRQRVDKLWNGLRVELQRALWRENLDPQTSSWKEVVRVAERHEIADRLVLGDRDTGASSSKHTNQNTKSCYNNNSSAPSSLSKPFKPHDNEKSRSDKGKEPEKKKESTPELTEDEKALLRKQGKCFHCCEKGHVSRQCPKAQTVSSNKGSKPPGLKSFSVELAVQKEKQYRNLEGTTEPAKSVGVSSVLLANVSFDTGSDTERSEVFQDFANFMSGTVDENDSWTCESDVDDLPEEYVEVGPTLSYEDAARLLYDPESEDTPKNVDGKIGDPLCEQVERLLDAMQPFPGDPCWESKVNHRFNVYPSYPGRIIIQDEVTNETEVLEASMALRDDFLIGRWYAIKCTQRERVRVKPLPRWHKKSPRKRDLWALNGAWKLAFGKCFFNYYHCSKEKRNNMYCFEIVWDRHANTYRIYDIIARLVTSITPEELTNHRLDIRQWYLRQLTKHLWDMSLEHFEQLDSWDLDTLFDKTPPDIFSDAGGSDDDDDDSDDDEWMNSFLEAYMIELDEEFDIHCAASKAKGDDTYPSAHRMAAFAKDFSRVVPEPIRIAVEIDGRLAQALVNLGSLCDFMSSTLADQLKLKKRELASPLNVQLAVQGSRSKVNYQISTQFKYQNINEERTFDILNVSVMI</sequence>
<feature type="compositionally biased region" description="Basic and acidic residues" evidence="3">
    <location>
        <begin position="118"/>
        <end position="130"/>
    </location>
</feature>
<dbReference type="PROSITE" id="PS50158">
    <property type="entry name" value="ZF_CCHC"/>
    <property type="match status" value="1"/>
</dbReference>
<evidence type="ECO:0000256" key="1">
    <source>
        <dbReference type="ARBA" id="ARBA00022664"/>
    </source>
</evidence>
<dbReference type="CDD" id="cd00303">
    <property type="entry name" value="retropepsin_like"/>
    <property type="match status" value="1"/>
</dbReference>
<protein>
    <recommendedName>
        <fullName evidence="4">CCHC-type domain-containing protein</fullName>
    </recommendedName>
</protein>
<feature type="region of interest" description="Disordered" evidence="3">
    <location>
        <begin position="1"/>
        <end position="130"/>
    </location>
</feature>
<organism evidence="5 6">
    <name type="scientific">Cyclocybe aegerita</name>
    <name type="common">Black poplar mushroom</name>
    <name type="synonym">Agrocybe aegerita</name>
    <dbReference type="NCBI Taxonomy" id="1973307"/>
    <lineage>
        <taxon>Eukaryota</taxon>
        <taxon>Fungi</taxon>
        <taxon>Dikarya</taxon>
        <taxon>Basidiomycota</taxon>
        <taxon>Agaricomycotina</taxon>
        <taxon>Agaricomycetes</taxon>
        <taxon>Agaricomycetidae</taxon>
        <taxon>Agaricales</taxon>
        <taxon>Agaricineae</taxon>
        <taxon>Bolbitiaceae</taxon>
        <taxon>Cyclocybe</taxon>
    </lineage>
</organism>
<reference evidence="5 6" key="1">
    <citation type="submission" date="2020-01" db="EMBL/GenBank/DDBJ databases">
        <authorList>
            <person name="Gupta K D."/>
        </authorList>
    </citation>
    <scope>NUCLEOTIDE SEQUENCE [LARGE SCALE GENOMIC DNA]</scope>
</reference>
<feature type="compositionally biased region" description="Basic and acidic residues" evidence="3">
    <location>
        <begin position="246"/>
        <end position="287"/>
    </location>
</feature>
<feature type="compositionally biased region" description="Acidic residues" evidence="3">
    <location>
        <begin position="405"/>
        <end position="432"/>
    </location>
</feature>
<gene>
    <name evidence="5" type="ORF">AAE3_LOCUS12198</name>
</gene>
<keyword evidence="2" id="KW-0863">Zinc-finger</keyword>
<dbReference type="InterPro" id="IPR001878">
    <property type="entry name" value="Znf_CCHC"/>
</dbReference>
<dbReference type="Gene3D" id="4.10.60.10">
    <property type="entry name" value="Zinc finger, CCHC-type"/>
    <property type="match status" value="1"/>
</dbReference>
<dbReference type="GO" id="GO:0006397">
    <property type="term" value="P:mRNA processing"/>
    <property type="evidence" value="ECO:0007669"/>
    <property type="project" value="UniProtKB-KW"/>
</dbReference>
<dbReference type="InterPro" id="IPR021109">
    <property type="entry name" value="Peptidase_aspartic_dom_sf"/>
</dbReference>
<name>A0A8S0XS27_CYCAE</name>
<dbReference type="OrthoDB" id="3267748at2759"/>
<feature type="compositionally biased region" description="Basic and acidic residues" evidence="3">
    <location>
        <begin position="217"/>
        <end position="238"/>
    </location>
</feature>
<evidence type="ECO:0000313" key="6">
    <source>
        <dbReference type="Proteomes" id="UP000467700"/>
    </source>
</evidence>
<feature type="domain" description="CCHC-type" evidence="4">
    <location>
        <begin position="690"/>
        <end position="706"/>
    </location>
</feature>
<evidence type="ECO:0000313" key="5">
    <source>
        <dbReference type="EMBL" id="CAA7269983.1"/>
    </source>
</evidence>
<dbReference type="Proteomes" id="UP000467700">
    <property type="component" value="Unassembled WGS sequence"/>
</dbReference>
<feature type="compositionally biased region" description="Polar residues" evidence="3">
    <location>
        <begin position="622"/>
        <end position="648"/>
    </location>
</feature>
<dbReference type="EMBL" id="CACVBS010000083">
    <property type="protein sequence ID" value="CAA7269983.1"/>
    <property type="molecule type" value="Genomic_DNA"/>
</dbReference>
<evidence type="ECO:0000256" key="3">
    <source>
        <dbReference type="SAM" id="MobiDB-lite"/>
    </source>
</evidence>
<feature type="compositionally biased region" description="Basic and acidic residues" evidence="3">
    <location>
        <begin position="652"/>
        <end position="681"/>
    </location>
</feature>